<dbReference type="GO" id="GO:0030125">
    <property type="term" value="C:clathrin vesicle coat"/>
    <property type="evidence" value="ECO:0007669"/>
    <property type="project" value="TreeGrafter"/>
</dbReference>
<sequence length="708" mass="73715">MGTQGDNALAWLRDYSTAVKHGSIKPFTATERKARAATRNQPWGPTGTELGRLAALSYNATDCAIILQVVDLRLAYPPKKWRNVYKGLTLLEYLLRHGSEACVERARGGLIPTLESLAAGFHFIGPDGRDSGVNVRHRAQAIVTLLKDGPRLAEEREAHTKKRGAYQGFSSYDVMAQGGPPRPSQDAYQAAANDGGHLSKQGSGTAFGGEQQQPSSPDYRERGATDAQLRNAGETKGVSMEENRLYLAALKRLLELPANRACADCGGSGSGARPGWASISCGVFICMRCAGVHRGIGVHVSKVRSCTLDTWLPDQVEFMARTGNALANAYWEAKLGQGQGGKPSQLTSLPELEAFVRRKYAGKEYAAGTWPPLQLADGPEVSAILADCLPAHHASQLPGNGPQSAAGEAEEAAAAAALLAEQRRAAAVASAAAAASVNLMDFDMAWPEPAAAAAAPAVVPVDGQGSTRLDIGAADPMRSLEGVFGAAAAAGDASWSSTQQPHQAGRTKQALNGLLPSAPADSMGSWDMGAALAARQHEAAAAAAAQAAAALPAKPPPYCPPWAPQPHAAAGDPHANMQIVPAGLASGFHSYGGGGSAASYAGVQPSQQGGNPFSATASSYYASHQPRSIASPTQQKPQAQQAQQARPSPRLPASPAEEKAEELISRDLFAFNLHAETVSALGPSRLTAQHQQAAAAPPVPLIAMRSPR</sequence>
<dbReference type="Pfam" id="PF01412">
    <property type="entry name" value="ArfGap"/>
    <property type="match status" value="1"/>
</dbReference>
<feature type="region of interest" description="Disordered" evidence="8">
    <location>
        <begin position="172"/>
        <end position="223"/>
    </location>
</feature>
<dbReference type="GO" id="GO:0005886">
    <property type="term" value="C:plasma membrane"/>
    <property type="evidence" value="ECO:0007669"/>
    <property type="project" value="TreeGrafter"/>
</dbReference>
<dbReference type="PANTHER" id="PTHR12276:SF45">
    <property type="entry name" value="CLATHRIN INTERACTOR 1"/>
    <property type="match status" value="1"/>
</dbReference>
<evidence type="ECO:0000259" key="10">
    <source>
        <dbReference type="PROSITE" id="PS50942"/>
    </source>
</evidence>
<dbReference type="EMBL" id="SIDB01000011">
    <property type="protein sequence ID" value="KAI3426323.1"/>
    <property type="molecule type" value="Genomic_DNA"/>
</dbReference>
<dbReference type="FunFam" id="1.10.220.150:FF:000009">
    <property type="entry name" value="stromal membrane-associated protein 1 isoform X1"/>
    <property type="match status" value="1"/>
</dbReference>
<gene>
    <name evidence="11" type="ORF">D9Q98_008696</name>
</gene>
<evidence type="ECO:0000256" key="6">
    <source>
        <dbReference type="ARBA" id="ARBA00023329"/>
    </source>
</evidence>
<keyword evidence="12" id="KW-1185">Reference proteome</keyword>
<dbReference type="PROSITE" id="PS50115">
    <property type="entry name" value="ARFGAP"/>
    <property type="match status" value="1"/>
</dbReference>
<proteinExistence type="predicted"/>
<evidence type="ECO:0000256" key="3">
    <source>
        <dbReference type="ARBA" id="ARBA00022723"/>
    </source>
</evidence>
<dbReference type="Proteomes" id="UP001055712">
    <property type="component" value="Unassembled WGS sequence"/>
</dbReference>
<dbReference type="GO" id="GO:0006897">
    <property type="term" value="P:endocytosis"/>
    <property type="evidence" value="ECO:0007669"/>
    <property type="project" value="TreeGrafter"/>
</dbReference>
<dbReference type="CDD" id="cd03571">
    <property type="entry name" value="ENTH"/>
    <property type="match status" value="1"/>
</dbReference>
<evidence type="ECO:0000259" key="9">
    <source>
        <dbReference type="PROSITE" id="PS50115"/>
    </source>
</evidence>
<dbReference type="InterPro" id="IPR001164">
    <property type="entry name" value="ArfGAP_dom"/>
</dbReference>
<evidence type="ECO:0000256" key="4">
    <source>
        <dbReference type="ARBA" id="ARBA00022771"/>
    </source>
</evidence>
<keyword evidence="2" id="KW-0343">GTPase activation</keyword>
<evidence type="ECO:0000256" key="5">
    <source>
        <dbReference type="ARBA" id="ARBA00022833"/>
    </source>
</evidence>
<dbReference type="GO" id="GO:0008270">
    <property type="term" value="F:zinc ion binding"/>
    <property type="evidence" value="ECO:0007669"/>
    <property type="project" value="UniProtKB-KW"/>
</dbReference>
<keyword evidence="4 7" id="KW-0863">Zinc-finger</keyword>
<evidence type="ECO:0000313" key="12">
    <source>
        <dbReference type="Proteomes" id="UP001055712"/>
    </source>
</evidence>
<keyword evidence="5" id="KW-0862">Zinc</keyword>
<organism evidence="11 12">
    <name type="scientific">Chlorella vulgaris</name>
    <name type="common">Green alga</name>
    <dbReference type="NCBI Taxonomy" id="3077"/>
    <lineage>
        <taxon>Eukaryota</taxon>
        <taxon>Viridiplantae</taxon>
        <taxon>Chlorophyta</taxon>
        <taxon>core chlorophytes</taxon>
        <taxon>Trebouxiophyceae</taxon>
        <taxon>Chlorellales</taxon>
        <taxon>Chlorellaceae</taxon>
        <taxon>Chlorella clade</taxon>
        <taxon>Chlorella</taxon>
    </lineage>
</organism>
<dbReference type="GO" id="GO:0030276">
    <property type="term" value="F:clathrin binding"/>
    <property type="evidence" value="ECO:0007669"/>
    <property type="project" value="TreeGrafter"/>
</dbReference>
<name>A0A9D4TII1_CHLVU</name>
<dbReference type="Gene3D" id="1.25.40.90">
    <property type="match status" value="1"/>
</dbReference>
<dbReference type="SUPFAM" id="SSF48464">
    <property type="entry name" value="ENTH/VHS domain"/>
    <property type="match status" value="1"/>
</dbReference>
<dbReference type="SMART" id="SM00273">
    <property type="entry name" value="ENTH"/>
    <property type="match status" value="1"/>
</dbReference>
<dbReference type="InterPro" id="IPR013809">
    <property type="entry name" value="ENTH"/>
</dbReference>
<evidence type="ECO:0000256" key="7">
    <source>
        <dbReference type="PROSITE-ProRule" id="PRU00288"/>
    </source>
</evidence>
<reference evidence="11" key="1">
    <citation type="journal article" date="2019" name="Plant J.">
        <title>Chlorella vulgaris genome assembly and annotation reveals the molecular basis for metabolic acclimation to high light conditions.</title>
        <authorList>
            <person name="Cecchin M."/>
            <person name="Marcolungo L."/>
            <person name="Rossato M."/>
            <person name="Girolomoni L."/>
            <person name="Cosentino E."/>
            <person name="Cuine S."/>
            <person name="Li-Beisson Y."/>
            <person name="Delledonne M."/>
            <person name="Ballottari M."/>
        </authorList>
    </citation>
    <scope>NUCLEOTIDE SEQUENCE</scope>
    <source>
        <strain evidence="11">211/11P</strain>
    </source>
</reference>
<protein>
    <submittedName>
        <fullName evidence="11">Uncharacterized protein</fullName>
    </submittedName>
</protein>
<dbReference type="SUPFAM" id="SSF57863">
    <property type="entry name" value="ArfGap/RecO-like zinc finger"/>
    <property type="match status" value="1"/>
</dbReference>
<feature type="region of interest" description="Disordered" evidence="8">
    <location>
        <begin position="689"/>
        <end position="708"/>
    </location>
</feature>
<comment type="caution">
    <text evidence="11">The sequence shown here is derived from an EMBL/GenBank/DDBJ whole genome shotgun (WGS) entry which is preliminary data.</text>
</comment>
<evidence type="ECO:0000256" key="2">
    <source>
        <dbReference type="ARBA" id="ARBA00022468"/>
    </source>
</evidence>
<feature type="compositionally biased region" description="Polar residues" evidence="8">
    <location>
        <begin position="200"/>
        <end position="216"/>
    </location>
</feature>
<dbReference type="AlphaFoldDB" id="A0A9D4TII1"/>
<evidence type="ECO:0000256" key="1">
    <source>
        <dbReference type="ARBA" id="ARBA00004132"/>
    </source>
</evidence>
<dbReference type="Gene3D" id="1.10.220.150">
    <property type="entry name" value="Arf GTPase activating protein"/>
    <property type="match status" value="1"/>
</dbReference>
<reference evidence="11" key="2">
    <citation type="submission" date="2020-11" db="EMBL/GenBank/DDBJ databases">
        <authorList>
            <person name="Cecchin M."/>
            <person name="Marcolungo L."/>
            <person name="Rossato M."/>
            <person name="Girolomoni L."/>
            <person name="Cosentino E."/>
            <person name="Cuine S."/>
            <person name="Li-Beisson Y."/>
            <person name="Delledonne M."/>
            <person name="Ballottari M."/>
        </authorList>
    </citation>
    <scope>NUCLEOTIDE SEQUENCE</scope>
    <source>
        <strain evidence="11">211/11P</strain>
        <tissue evidence="11">Whole cell</tissue>
    </source>
</reference>
<feature type="region of interest" description="Disordered" evidence="8">
    <location>
        <begin position="602"/>
        <end position="660"/>
    </location>
</feature>
<accession>A0A9D4TII1</accession>
<evidence type="ECO:0000313" key="11">
    <source>
        <dbReference type="EMBL" id="KAI3426323.1"/>
    </source>
</evidence>
<dbReference type="PANTHER" id="PTHR12276">
    <property type="entry name" value="EPSIN/ENT-RELATED"/>
    <property type="match status" value="1"/>
</dbReference>
<feature type="compositionally biased region" description="Low complexity" evidence="8">
    <location>
        <begin position="630"/>
        <end position="655"/>
    </location>
</feature>
<comment type="subcellular location">
    <subcellularLocation>
        <location evidence="1">Cytoplasmic vesicle</location>
        <location evidence="1">Clathrin-coated vesicle</location>
    </subcellularLocation>
</comment>
<dbReference type="GO" id="GO:0005768">
    <property type="term" value="C:endosome"/>
    <property type="evidence" value="ECO:0007669"/>
    <property type="project" value="TreeGrafter"/>
</dbReference>
<feature type="domain" description="Arf-GAP" evidence="9">
    <location>
        <begin position="247"/>
        <end position="365"/>
    </location>
</feature>
<dbReference type="Pfam" id="PF01417">
    <property type="entry name" value="ENTH"/>
    <property type="match status" value="1"/>
</dbReference>
<dbReference type="PROSITE" id="PS50942">
    <property type="entry name" value="ENTH"/>
    <property type="match status" value="1"/>
</dbReference>
<dbReference type="SMART" id="SM00105">
    <property type="entry name" value="ArfGap"/>
    <property type="match status" value="1"/>
</dbReference>
<dbReference type="InterPro" id="IPR008942">
    <property type="entry name" value="ENTH_VHS"/>
</dbReference>
<feature type="compositionally biased region" description="Polar residues" evidence="8">
    <location>
        <begin position="604"/>
        <end position="628"/>
    </location>
</feature>
<dbReference type="GO" id="GO:0005096">
    <property type="term" value="F:GTPase activator activity"/>
    <property type="evidence" value="ECO:0007669"/>
    <property type="project" value="UniProtKB-KW"/>
</dbReference>
<dbReference type="InterPro" id="IPR038508">
    <property type="entry name" value="ArfGAP_dom_sf"/>
</dbReference>
<keyword evidence="6" id="KW-0968">Cytoplasmic vesicle</keyword>
<dbReference type="GO" id="GO:0005543">
    <property type="term" value="F:phospholipid binding"/>
    <property type="evidence" value="ECO:0007669"/>
    <property type="project" value="TreeGrafter"/>
</dbReference>
<feature type="domain" description="ENTH" evidence="10">
    <location>
        <begin position="22"/>
        <end position="156"/>
    </location>
</feature>
<keyword evidence="3" id="KW-0479">Metal-binding</keyword>
<dbReference type="PRINTS" id="PR00405">
    <property type="entry name" value="REVINTRACTNG"/>
</dbReference>
<dbReference type="CDD" id="cd08204">
    <property type="entry name" value="ArfGap"/>
    <property type="match status" value="1"/>
</dbReference>
<dbReference type="OrthoDB" id="10266696at2759"/>
<evidence type="ECO:0000256" key="8">
    <source>
        <dbReference type="SAM" id="MobiDB-lite"/>
    </source>
</evidence>
<dbReference type="InterPro" id="IPR037278">
    <property type="entry name" value="ARFGAP/RecO"/>
</dbReference>